<dbReference type="AlphaFoldDB" id="A0A016U1U7"/>
<reference evidence="3" key="1">
    <citation type="journal article" date="2015" name="Nat. Genet.">
        <title>The genome and transcriptome of the zoonotic hookworm Ancylostoma ceylanicum identify infection-specific gene families.</title>
        <authorList>
            <person name="Schwarz E.M."/>
            <person name="Hu Y."/>
            <person name="Antoshechkin I."/>
            <person name="Miller M.M."/>
            <person name="Sternberg P.W."/>
            <person name="Aroian R.V."/>
        </authorList>
    </citation>
    <scope>NUCLEOTIDE SEQUENCE</scope>
    <source>
        <strain evidence="3">HY135</strain>
    </source>
</reference>
<evidence type="ECO:0000256" key="1">
    <source>
        <dbReference type="SAM" id="MobiDB-lite"/>
    </source>
</evidence>
<feature type="region of interest" description="Disordered" evidence="1">
    <location>
        <begin position="1"/>
        <end position="79"/>
    </location>
</feature>
<gene>
    <name evidence="2" type="primary">Acey_s0065.g3603</name>
    <name evidence="2" type="ORF">Y032_0065g3603</name>
</gene>
<evidence type="ECO:0000313" key="3">
    <source>
        <dbReference type="Proteomes" id="UP000024635"/>
    </source>
</evidence>
<feature type="compositionally biased region" description="Polar residues" evidence="1">
    <location>
        <begin position="9"/>
        <end position="21"/>
    </location>
</feature>
<protein>
    <submittedName>
        <fullName evidence="2">Uncharacterized protein</fullName>
    </submittedName>
</protein>
<comment type="caution">
    <text evidence="2">The sequence shown here is derived from an EMBL/GenBank/DDBJ whole genome shotgun (WGS) entry which is preliminary data.</text>
</comment>
<accession>A0A016U1U7</accession>
<keyword evidence="3" id="KW-1185">Reference proteome</keyword>
<dbReference type="EMBL" id="JARK01001401">
    <property type="protein sequence ID" value="EYC08538.1"/>
    <property type="molecule type" value="Genomic_DNA"/>
</dbReference>
<name>A0A016U1U7_9BILA</name>
<feature type="compositionally biased region" description="Basic residues" evidence="1">
    <location>
        <begin position="24"/>
        <end position="33"/>
    </location>
</feature>
<evidence type="ECO:0000313" key="2">
    <source>
        <dbReference type="EMBL" id="EYC08538.1"/>
    </source>
</evidence>
<dbReference type="Proteomes" id="UP000024635">
    <property type="component" value="Unassembled WGS sequence"/>
</dbReference>
<organism evidence="2 3">
    <name type="scientific">Ancylostoma ceylanicum</name>
    <dbReference type="NCBI Taxonomy" id="53326"/>
    <lineage>
        <taxon>Eukaryota</taxon>
        <taxon>Metazoa</taxon>
        <taxon>Ecdysozoa</taxon>
        <taxon>Nematoda</taxon>
        <taxon>Chromadorea</taxon>
        <taxon>Rhabditida</taxon>
        <taxon>Rhabditina</taxon>
        <taxon>Rhabditomorpha</taxon>
        <taxon>Strongyloidea</taxon>
        <taxon>Ancylostomatidae</taxon>
        <taxon>Ancylostomatinae</taxon>
        <taxon>Ancylostoma</taxon>
    </lineage>
</organism>
<sequence>MATDRRPATPTQVRASANTGVRPSGHKQSHQHATRRERERPNSSPSLHVPASSEVGSAASGDRSVLGRHSRYELQPICD</sequence>
<proteinExistence type="predicted"/>